<reference evidence="2" key="1">
    <citation type="journal article" date="2021" name="J Fungi (Basel)">
        <title>Virulence traits and population genomics of the black yeast Aureobasidium melanogenum.</title>
        <authorList>
            <person name="Cernosa A."/>
            <person name="Sun X."/>
            <person name="Gostincar C."/>
            <person name="Fang C."/>
            <person name="Gunde-Cimerman N."/>
            <person name="Song Z."/>
        </authorList>
    </citation>
    <scope>NUCLEOTIDE SEQUENCE</scope>
    <source>
        <strain evidence="2">EXF-8016</strain>
    </source>
</reference>
<reference evidence="2" key="2">
    <citation type="submission" date="2021-08" db="EMBL/GenBank/DDBJ databases">
        <authorList>
            <person name="Gostincar C."/>
            <person name="Sun X."/>
            <person name="Song Z."/>
            <person name="Gunde-Cimerman N."/>
        </authorList>
    </citation>
    <scope>NUCLEOTIDE SEQUENCE</scope>
    <source>
        <strain evidence="2">EXF-8016</strain>
    </source>
</reference>
<evidence type="ECO:0000313" key="2">
    <source>
        <dbReference type="EMBL" id="KAH0221475.1"/>
    </source>
</evidence>
<evidence type="ECO:0000313" key="3">
    <source>
        <dbReference type="Proteomes" id="UP000767238"/>
    </source>
</evidence>
<dbReference type="EMBL" id="JAHFYH010000032">
    <property type="protein sequence ID" value="KAH0221475.1"/>
    <property type="molecule type" value="Genomic_DNA"/>
</dbReference>
<feature type="non-terminal residue" evidence="2">
    <location>
        <position position="221"/>
    </location>
</feature>
<sequence>MSASPSPKSRIPIRANSCPTSPKPRHIGLAHSALITIHETPQQKDDPPKLTRMPRVRSCDSLCQRATDKILPHLPQSDDRIKDLDSAHPLNLDENVNASGSPTSNTIPQPEVKQPDTQSPPCTITAPEAAWQDHLLKDQKARKWKLCTSLQIVLDQQNSLLADVKIFSAKAECLVSLLDDIAGSNQRLRYLHQRAVEQSRILEQQSKQLTSASNLVLTSNK</sequence>
<name>A0A9P8GFS6_AURME</name>
<dbReference type="AlphaFoldDB" id="A0A9P8GFS6"/>
<comment type="caution">
    <text evidence="2">The sequence shown here is derived from an EMBL/GenBank/DDBJ whole genome shotgun (WGS) entry which is preliminary data.</text>
</comment>
<feature type="region of interest" description="Disordered" evidence="1">
    <location>
        <begin position="1"/>
        <end position="26"/>
    </location>
</feature>
<organism evidence="2 3">
    <name type="scientific">Aureobasidium melanogenum</name>
    <name type="common">Aureobasidium pullulans var. melanogenum</name>
    <dbReference type="NCBI Taxonomy" id="46634"/>
    <lineage>
        <taxon>Eukaryota</taxon>
        <taxon>Fungi</taxon>
        <taxon>Dikarya</taxon>
        <taxon>Ascomycota</taxon>
        <taxon>Pezizomycotina</taxon>
        <taxon>Dothideomycetes</taxon>
        <taxon>Dothideomycetidae</taxon>
        <taxon>Dothideales</taxon>
        <taxon>Saccotheciaceae</taxon>
        <taxon>Aureobasidium</taxon>
    </lineage>
</organism>
<feature type="region of interest" description="Disordered" evidence="1">
    <location>
        <begin position="90"/>
        <end position="120"/>
    </location>
</feature>
<accession>A0A9P8GFS6</accession>
<gene>
    <name evidence="2" type="ORF">KCV03_g5095</name>
</gene>
<evidence type="ECO:0000256" key="1">
    <source>
        <dbReference type="SAM" id="MobiDB-lite"/>
    </source>
</evidence>
<dbReference type="Proteomes" id="UP000767238">
    <property type="component" value="Unassembled WGS sequence"/>
</dbReference>
<dbReference type="OrthoDB" id="3895341at2759"/>
<proteinExistence type="predicted"/>
<feature type="compositionally biased region" description="Polar residues" evidence="1">
    <location>
        <begin position="94"/>
        <end position="108"/>
    </location>
</feature>
<protein>
    <submittedName>
        <fullName evidence="2">Uncharacterized protein</fullName>
    </submittedName>
</protein>